<proteinExistence type="predicted"/>
<dbReference type="AlphaFoldDB" id="A0A5E4APY6"/>
<protein>
    <submittedName>
        <fullName evidence="1">Uncharacterized protein</fullName>
    </submittedName>
</protein>
<gene>
    <name evidence="1" type="ORF">MONAX_5E001322</name>
</gene>
<organism evidence="1 2">
    <name type="scientific">Marmota monax</name>
    <name type="common">Woodchuck</name>
    <dbReference type="NCBI Taxonomy" id="9995"/>
    <lineage>
        <taxon>Eukaryota</taxon>
        <taxon>Metazoa</taxon>
        <taxon>Chordata</taxon>
        <taxon>Craniata</taxon>
        <taxon>Vertebrata</taxon>
        <taxon>Euteleostomi</taxon>
        <taxon>Mammalia</taxon>
        <taxon>Eutheria</taxon>
        <taxon>Euarchontoglires</taxon>
        <taxon>Glires</taxon>
        <taxon>Rodentia</taxon>
        <taxon>Sciuromorpha</taxon>
        <taxon>Sciuridae</taxon>
        <taxon>Xerinae</taxon>
        <taxon>Marmotini</taxon>
        <taxon>Marmota</taxon>
    </lineage>
</organism>
<accession>A0A5E4APY6</accession>
<dbReference type="Proteomes" id="UP000335636">
    <property type="component" value="Unassembled WGS sequence"/>
</dbReference>
<reference evidence="1" key="1">
    <citation type="submission" date="2019-04" db="EMBL/GenBank/DDBJ databases">
        <authorList>
            <person name="Alioto T."/>
            <person name="Alioto T."/>
        </authorList>
    </citation>
    <scope>NUCLEOTIDE SEQUENCE [LARGE SCALE GENOMIC DNA]</scope>
</reference>
<dbReference type="EMBL" id="CABDUW010000103">
    <property type="protein sequence ID" value="VTJ58562.1"/>
    <property type="molecule type" value="Genomic_DNA"/>
</dbReference>
<name>A0A5E4APY6_MARMO</name>
<evidence type="ECO:0000313" key="1">
    <source>
        <dbReference type="EMBL" id="VTJ58562.1"/>
    </source>
</evidence>
<comment type="caution">
    <text evidence="1">The sequence shown here is derived from an EMBL/GenBank/DDBJ whole genome shotgun (WGS) entry which is preliminary data.</text>
</comment>
<sequence length="77" mass="8712">MPLFFRKRKPSEEARKRLEYQMCLAKEAGADDILDISKCELSEIPFGAFATCKVLQKKKTTSSVLGGLRPHVHDQAF</sequence>
<evidence type="ECO:0000313" key="2">
    <source>
        <dbReference type="Proteomes" id="UP000335636"/>
    </source>
</evidence>
<keyword evidence="2" id="KW-1185">Reference proteome</keyword>